<reference evidence="14" key="1">
    <citation type="journal article" date="2019" name="Int. J. Syst. Evol. Microbiol.">
        <title>The Global Catalogue of Microorganisms (GCM) 10K type strain sequencing project: providing services to taxonomists for standard genome sequencing and annotation.</title>
        <authorList>
            <consortium name="The Broad Institute Genomics Platform"/>
            <consortium name="The Broad Institute Genome Sequencing Center for Infectious Disease"/>
            <person name="Wu L."/>
            <person name="Ma J."/>
        </authorList>
    </citation>
    <scope>NUCLEOTIDE SEQUENCE [LARGE SCALE GENOMIC DNA]</scope>
    <source>
        <strain evidence="14">TISTR 2562</strain>
    </source>
</reference>
<dbReference type="PANTHER" id="PTHR11556:SF35">
    <property type="entry name" value="SEDOHEPTULOSE-1,7-BISPHOSPHATASE, CHLOROPLASTIC"/>
    <property type="match status" value="1"/>
</dbReference>
<sequence length="332" mass="36502">MSDTHMPPLHEFLTDPSRAERLDPALVSLVETIADACRAIANHVRYAAFEGQSGAAGGTNVQGEEQKKLDVIADDEFARICSDVPRLAALVSEERDEITWLKEPEEGDYLVYYDPLDGSSNIDVDLSVGTIFSICQMAEGDRAEVLKSGIHQVCAGYAIYGPSTILVLTTGTGVNGFSCDDRSGDFRLTHADLTIPPTTSEFAINVSRYRHWDDAVRVYVDECLAGETGPRNRAFNMRWTASMVADVHRILIRGGVFLYPSDADNRDKGGKLRLLYEANPMALIAEQAGGKASTGLTRILEEVPQSHHQRISVILGSSEEVTRLEEYHQRQG</sequence>
<feature type="binding site" evidence="9">
    <location>
        <position position="205"/>
    </location>
    <ligand>
        <name>substrate</name>
    </ligand>
</feature>
<feature type="binding site" evidence="9">
    <location>
        <begin position="117"/>
        <end position="120"/>
    </location>
    <ligand>
        <name>substrate</name>
    </ligand>
</feature>
<feature type="binding site" evidence="9">
    <location>
        <position position="114"/>
    </location>
    <ligand>
        <name>Mg(2+)</name>
        <dbReference type="ChEBI" id="CHEBI:18420"/>
        <label>1</label>
    </ligand>
</feature>
<evidence type="ECO:0000256" key="4">
    <source>
        <dbReference type="ARBA" id="ARBA00022490"/>
    </source>
</evidence>
<evidence type="ECO:0000313" key="14">
    <source>
        <dbReference type="Proteomes" id="UP001597474"/>
    </source>
</evidence>
<feature type="binding site" evidence="9">
    <location>
        <position position="277"/>
    </location>
    <ligand>
        <name>Mg(2+)</name>
        <dbReference type="ChEBI" id="CHEBI:18420"/>
        <label>2</label>
    </ligand>
</feature>
<dbReference type="Gene3D" id="3.30.540.10">
    <property type="entry name" value="Fructose-1,6-Bisphosphatase, subunit A, domain 1"/>
    <property type="match status" value="1"/>
</dbReference>
<evidence type="ECO:0000256" key="3">
    <source>
        <dbReference type="ARBA" id="ARBA00010941"/>
    </source>
</evidence>
<evidence type="ECO:0000256" key="2">
    <source>
        <dbReference type="ARBA" id="ARBA00005215"/>
    </source>
</evidence>
<gene>
    <name evidence="9" type="primary">fbp</name>
    <name evidence="13" type="ORF">ACFSUD_18975</name>
</gene>
<dbReference type="Proteomes" id="UP001597474">
    <property type="component" value="Unassembled WGS sequence"/>
</dbReference>
<dbReference type="SUPFAM" id="SSF56655">
    <property type="entry name" value="Carbohydrate phosphatase"/>
    <property type="match status" value="1"/>
</dbReference>
<dbReference type="InterPro" id="IPR044015">
    <property type="entry name" value="FBPase_C_dom"/>
</dbReference>
<feature type="domain" description="Fructose-1-6-bisphosphatase class 1 C-terminal" evidence="12">
    <location>
        <begin position="195"/>
        <end position="329"/>
    </location>
</feature>
<dbReference type="EC" id="3.1.3.11" evidence="9"/>
<dbReference type="Gene3D" id="3.40.190.80">
    <property type="match status" value="1"/>
</dbReference>
<keyword evidence="4 9" id="KW-0963">Cytoplasm</keyword>
<evidence type="ECO:0000256" key="8">
    <source>
        <dbReference type="ARBA" id="ARBA00023277"/>
    </source>
</evidence>
<comment type="caution">
    <text evidence="9">Lacks conserved residue(s) required for the propagation of feature annotation.</text>
</comment>
<feature type="binding site" evidence="9">
    <location>
        <position position="114"/>
    </location>
    <ligand>
        <name>Mg(2+)</name>
        <dbReference type="ChEBI" id="CHEBI:18420"/>
        <label>2</label>
    </ligand>
</feature>
<dbReference type="Pfam" id="PF00316">
    <property type="entry name" value="FBPase"/>
    <property type="match status" value="1"/>
</dbReference>
<dbReference type="HAMAP" id="MF_01855">
    <property type="entry name" value="FBPase_class1"/>
    <property type="match status" value="1"/>
</dbReference>
<evidence type="ECO:0000256" key="10">
    <source>
        <dbReference type="RuleBase" id="RU000508"/>
    </source>
</evidence>
<dbReference type="EMBL" id="JBHUMP010000037">
    <property type="protein sequence ID" value="MFD2741648.1"/>
    <property type="molecule type" value="Genomic_DNA"/>
</dbReference>
<dbReference type="InterPro" id="IPR033391">
    <property type="entry name" value="FBPase_N"/>
</dbReference>
<evidence type="ECO:0000256" key="6">
    <source>
        <dbReference type="ARBA" id="ARBA00022801"/>
    </source>
</evidence>
<evidence type="ECO:0000259" key="11">
    <source>
        <dbReference type="Pfam" id="PF00316"/>
    </source>
</evidence>
<organism evidence="13 14">
    <name type="scientific">Sulfitobacter aestuarii</name>
    <dbReference type="NCBI Taxonomy" id="2161676"/>
    <lineage>
        <taxon>Bacteria</taxon>
        <taxon>Pseudomonadati</taxon>
        <taxon>Pseudomonadota</taxon>
        <taxon>Alphaproteobacteria</taxon>
        <taxon>Rhodobacterales</taxon>
        <taxon>Roseobacteraceae</taxon>
        <taxon>Sulfitobacter</taxon>
    </lineage>
</organism>
<comment type="cofactor">
    <cofactor evidence="9">
        <name>Mg(2+)</name>
        <dbReference type="ChEBI" id="CHEBI:18420"/>
    </cofactor>
    <text evidence="9">Binds 2 magnesium ions per subunit.</text>
</comment>
<dbReference type="PROSITE" id="PS00124">
    <property type="entry name" value="FBPASE"/>
    <property type="match status" value="1"/>
</dbReference>
<dbReference type="PANTHER" id="PTHR11556">
    <property type="entry name" value="FRUCTOSE-1,6-BISPHOSPHATASE-RELATED"/>
    <property type="match status" value="1"/>
</dbReference>
<evidence type="ECO:0000256" key="7">
    <source>
        <dbReference type="ARBA" id="ARBA00022842"/>
    </source>
</evidence>
<comment type="subcellular location">
    <subcellularLocation>
        <location evidence="9">Cytoplasm</location>
    </subcellularLocation>
</comment>
<keyword evidence="14" id="KW-1185">Reference proteome</keyword>
<dbReference type="PIRSF" id="PIRSF500210">
    <property type="entry name" value="FBPtase"/>
    <property type="match status" value="1"/>
</dbReference>
<keyword evidence="8 9" id="KW-0119">Carbohydrate metabolism</keyword>
<dbReference type="Pfam" id="PF18913">
    <property type="entry name" value="FBPase_C"/>
    <property type="match status" value="1"/>
</dbReference>
<feature type="binding site" evidence="9">
    <location>
        <position position="116"/>
    </location>
    <ligand>
        <name>Mg(2+)</name>
        <dbReference type="ChEBI" id="CHEBI:18420"/>
        <label>1</label>
    </ligand>
</feature>
<accession>A0ABW5U6U6</accession>
<dbReference type="InterPro" id="IPR020548">
    <property type="entry name" value="Fructose_bisphosphatase_AS"/>
</dbReference>
<evidence type="ECO:0000259" key="12">
    <source>
        <dbReference type="Pfam" id="PF18913"/>
    </source>
</evidence>
<dbReference type="CDD" id="cd00354">
    <property type="entry name" value="FBPase"/>
    <property type="match status" value="1"/>
</dbReference>
<comment type="catalytic activity">
    <reaction evidence="1 9">
        <text>beta-D-fructose 1,6-bisphosphate + H2O = beta-D-fructose 6-phosphate + phosphate</text>
        <dbReference type="Rhea" id="RHEA:11064"/>
        <dbReference type="ChEBI" id="CHEBI:15377"/>
        <dbReference type="ChEBI" id="CHEBI:32966"/>
        <dbReference type="ChEBI" id="CHEBI:43474"/>
        <dbReference type="ChEBI" id="CHEBI:57634"/>
        <dbReference type="EC" id="3.1.3.11"/>
    </reaction>
</comment>
<keyword evidence="7 9" id="KW-0460">Magnesium</keyword>
<keyword evidence="6 9" id="KW-0378">Hydrolase</keyword>
<comment type="pathway">
    <text evidence="2">Carbohydrate biosynthesis; Calvin cycle.</text>
</comment>
<name>A0ABW5U6U6_9RHOB</name>
<dbReference type="InterPro" id="IPR000146">
    <property type="entry name" value="FBPase_class-1"/>
</dbReference>
<evidence type="ECO:0000256" key="5">
    <source>
        <dbReference type="ARBA" id="ARBA00022723"/>
    </source>
</evidence>
<comment type="caution">
    <text evidence="13">The sequence shown here is derived from an EMBL/GenBank/DDBJ whole genome shotgun (WGS) entry which is preliminary data.</text>
</comment>
<evidence type="ECO:0000256" key="1">
    <source>
        <dbReference type="ARBA" id="ARBA00001273"/>
    </source>
</evidence>
<feature type="binding site" evidence="9">
    <location>
        <position position="117"/>
    </location>
    <ligand>
        <name>Mg(2+)</name>
        <dbReference type="ChEBI" id="CHEBI:18420"/>
        <label>2</label>
    </ligand>
</feature>
<comment type="subunit">
    <text evidence="9">Homotetramer.</text>
</comment>
<proteinExistence type="inferred from homology"/>
<evidence type="ECO:0000313" key="13">
    <source>
        <dbReference type="EMBL" id="MFD2741648.1"/>
    </source>
</evidence>
<feature type="binding site" evidence="9">
    <location>
        <position position="93"/>
    </location>
    <ligand>
        <name>Mg(2+)</name>
        <dbReference type="ChEBI" id="CHEBI:18420"/>
        <label>1</label>
    </ligand>
</feature>
<dbReference type="PRINTS" id="PR00115">
    <property type="entry name" value="F16BPHPHTASE"/>
</dbReference>
<comment type="similarity">
    <text evidence="3 9 10">Belongs to the FBPase class 1 family.</text>
</comment>
<protein>
    <recommendedName>
        <fullName evidence="9">Fructose-1,6-bisphosphatase class 1</fullName>
        <shortName evidence="9">FBPase class 1</shortName>
        <ecNumber evidence="9">3.1.3.11</ecNumber>
    </recommendedName>
    <alternativeName>
        <fullName evidence="9">D-fructose-1,6-bisphosphate 1-phosphohydrolase class 1</fullName>
    </alternativeName>
</protein>
<dbReference type="PIRSF" id="PIRSF000904">
    <property type="entry name" value="FBPtase_SBPase"/>
    <property type="match status" value="1"/>
</dbReference>
<dbReference type="NCBIfam" id="NF006779">
    <property type="entry name" value="PRK09293.1-3"/>
    <property type="match status" value="1"/>
</dbReference>
<feature type="binding site" evidence="9">
    <location>
        <position position="271"/>
    </location>
    <ligand>
        <name>substrate</name>
    </ligand>
</feature>
<dbReference type="InterPro" id="IPR028343">
    <property type="entry name" value="FBPtase"/>
</dbReference>
<keyword evidence="5 9" id="KW-0479">Metal-binding</keyword>
<feature type="domain" description="Fructose-1-6-bisphosphatase class I N-terminal" evidence="11">
    <location>
        <begin position="15"/>
        <end position="190"/>
    </location>
</feature>
<dbReference type="RefSeq" id="WP_386376075.1">
    <property type="nucleotide sequence ID" value="NZ_JBHUMP010000037.1"/>
</dbReference>
<evidence type="ECO:0000256" key="9">
    <source>
        <dbReference type="HAMAP-Rule" id="MF_01855"/>
    </source>
</evidence>
<dbReference type="GO" id="GO:0042132">
    <property type="term" value="F:fructose 1,6-bisphosphate 1-phosphatase activity"/>
    <property type="evidence" value="ECO:0007669"/>
    <property type="project" value="UniProtKB-EC"/>
</dbReference>